<keyword evidence="6" id="KW-0233">DNA recombination</keyword>
<dbReference type="GO" id="GO:0015074">
    <property type="term" value="P:DNA integration"/>
    <property type="evidence" value="ECO:0007669"/>
    <property type="project" value="UniProtKB-KW"/>
</dbReference>
<protein>
    <recommendedName>
        <fullName evidence="2">Integrase</fullName>
    </recommendedName>
</protein>
<dbReference type="GO" id="GO:0006310">
    <property type="term" value="P:DNA recombination"/>
    <property type="evidence" value="ECO:0007669"/>
    <property type="project" value="UniProtKB-KW"/>
</dbReference>
<keyword evidence="5" id="KW-0229">DNA integration</keyword>
<dbReference type="InterPro" id="IPR050090">
    <property type="entry name" value="Tyrosine_recombinase_XerCD"/>
</dbReference>
<name>A0A6J5NP01_9CAUD</name>
<dbReference type="GO" id="GO:0003677">
    <property type="term" value="F:DNA binding"/>
    <property type="evidence" value="ECO:0007669"/>
    <property type="project" value="InterPro"/>
</dbReference>
<comment type="similarity">
    <text evidence="1">Belongs to the 'phage' integrase family.</text>
</comment>
<evidence type="ECO:0000256" key="3">
    <source>
        <dbReference type="ARBA" id="ARBA00022679"/>
    </source>
</evidence>
<dbReference type="EMBL" id="LR796682">
    <property type="protein sequence ID" value="CAB4158885.1"/>
    <property type="molecule type" value="Genomic_DNA"/>
</dbReference>
<evidence type="ECO:0000256" key="6">
    <source>
        <dbReference type="ARBA" id="ARBA00023172"/>
    </source>
</evidence>
<dbReference type="PANTHER" id="PTHR30349">
    <property type="entry name" value="PHAGE INTEGRASE-RELATED"/>
    <property type="match status" value="1"/>
</dbReference>
<dbReference type="CDD" id="cd00796">
    <property type="entry name" value="INT_Rci_Hp1_C"/>
    <property type="match status" value="1"/>
</dbReference>
<accession>A0A6J5NP01</accession>
<sequence length="323" mass="35762">MLKVKKRGRGWQVAGTIAGQRVRQSAFATTKDQAEVVRVQLERQILAQGRAGVTFGQVAERYNEVRAPHYTVQQYVKRIAAEFGPRDVAGLQLEEVRTWASRRGVGPASVRKYVGFAKTVLLYGERGGMYDLARRPRAAVPPAPPARDRFLASVEEVDRVVACAHPDFRPLVRFLFGTGARLGEALAVTAADIVTQEGVTSVVLTTRKGGGKPKKRLVPLSRKVLADVMPLVAARPSGQLFRKAHGARMFSQMIYGSWHEMCQKAHLHDFRPHDARRTFATLLIRQGVPPETIAKLLGHEGTAQLRTYAYLAPSNYKSVVDMI</sequence>
<evidence type="ECO:0000256" key="7">
    <source>
        <dbReference type="ARBA" id="ARBA00023195"/>
    </source>
</evidence>
<evidence type="ECO:0000256" key="1">
    <source>
        <dbReference type="ARBA" id="ARBA00008857"/>
    </source>
</evidence>
<dbReference type="GO" id="GO:0075713">
    <property type="term" value="P:establishment of integrated proviral latency"/>
    <property type="evidence" value="ECO:0007669"/>
    <property type="project" value="UniProtKB-KW"/>
</dbReference>
<dbReference type="GO" id="GO:0016740">
    <property type="term" value="F:transferase activity"/>
    <property type="evidence" value="ECO:0007669"/>
    <property type="project" value="UniProtKB-KW"/>
</dbReference>
<evidence type="ECO:0000259" key="8">
    <source>
        <dbReference type="PROSITE" id="PS51898"/>
    </source>
</evidence>
<keyword evidence="4" id="KW-0378">Hydrolase</keyword>
<feature type="domain" description="Tyr recombinase" evidence="8">
    <location>
        <begin position="147"/>
        <end position="321"/>
    </location>
</feature>
<dbReference type="GO" id="GO:0044826">
    <property type="term" value="P:viral genome integration into host DNA"/>
    <property type="evidence" value="ECO:0007669"/>
    <property type="project" value="UniProtKB-KW"/>
</dbReference>
<dbReference type="InterPro" id="IPR011010">
    <property type="entry name" value="DNA_brk_join_enz"/>
</dbReference>
<evidence type="ECO:0000256" key="5">
    <source>
        <dbReference type="ARBA" id="ARBA00022908"/>
    </source>
</evidence>
<dbReference type="GO" id="GO:0016787">
    <property type="term" value="F:hydrolase activity"/>
    <property type="evidence" value="ECO:0007669"/>
    <property type="project" value="UniProtKB-KW"/>
</dbReference>
<keyword evidence="7" id="KW-1160">Virus entry into host cell</keyword>
<dbReference type="InterPro" id="IPR002104">
    <property type="entry name" value="Integrase_catalytic"/>
</dbReference>
<dbReference type="PROSITE" id="PS51898">
    <property type="entry name" value="TYR_RECOMBINASE"/>
    <property type="match status" value="1"/>
</dbReference>
<proteinExistence type="inferred from homology"/>
<dbReference type="SUPFAM" id="SSF56349">
    <property type="entry name" value="DNA breaking-rejoining enzymes"/>
    <property type="match status" value="1"/>
</dbReference>
<evidence type="ECO:0000313" key="9">
    <source>
        <dbReference type="EMBL" id="CAB4158885.1"/>
    </source>
</evidence>
<gene>
    <name evidence="9" type="ORF">UFOVP706_37</name>
</gene>
<evidence type="ECO:0000256" key="2">
    <source>
        <dbReference type="ARBA" id="ARBA00016082"/>
    </source>
</evidence>
<dbReference type="Pfam" id="PF00589">
    <property type="entry name" value="Phage_integrase"/>
    <property type="match status" value="1"/>
</dbReference>
<reference evidence="9" key="1">
    <citation type="submission" date="2020-04" db="EMBL/GenBank/DDBJ databases">
        <authorList>
            <person name="Chiriac C."/>
            <person name="Salcher M."/>
            <person name="Ghai R."/>
            <person name="Kavagutti S V."/>
        </authorList>
    </citation>
    <scope>NUCLEOTIDE SEQUENCE</scope>
</reference>
<organism evidence="9">
    <name type="scientific">uncultured Caudovirales phage</name>
    <dbReference type="NCBI Taxonomy" id="2100421"/>
    <lineage>
        <taxon>Viruses</taxon>
        <taxon>Duplodnaviria</taxon>
        <taxon>Heunggongvirae</taxon>
        <taxon>Uroviricota</taxon>
        <taxon>Caudoviricetes</taxon>
        <taxon>Peduoviridae</taxon>
        <taxon>Maltschvirus</taxon>
        <taxon>Maltschvirus maltsch</taxon>
    </lineage>
</organism>
<dbReference type="Gene3D" id="1.10.443.10">
    <property type="entry name" value="Intergrase catalytic core"/>
    <property type="match status" value="1"/>
</dbReference>
<dbReference type="InterPro" id="IPR013762">
    <property type="entry name" value="Integrase-like_cat_sf"/>
</dbReference>
<keyword evidence="7" id="KW-1179">Viral genome integration</keyword>
<keyword evidence="3" id="KW-0808">Transferase</keyword>
<dbReference type="PANTHER" id="PTHR30349:SF64">
    <property type="entry name" value="PROPHAGE INTEGRASE INTD-RELATED"/>
    <property type="match status" value="1"/>
</dbReference>
<evidence type="ECO:0000256" key="4">
    <source>
        <dbReference type="ARBA" id="ARBA00022801"/>
    </source>
</evidence>